<comment type="caution">
    <text evidence="1">The sequence shown here is derived from an EMBL/GenBank/DDBJ whole genome shotgun (WGS) entry which is preliminary data.</text>
</comment>
<evidence type="ECO:0000313" key="1">
    <source>
        <dbReference type="EMBL" id="MBA0972125.1"/>
    </source>
</evidence>
<sequence length="94" mass="10713">MKLNDVLYRRQYKIVLSSDISSLDLSSLNSLGIWSNPKDKHYILTLKNNDDPYKDPAVFEEKFKEITGLGSKDFNLETKNGPLTLQGAVDSSWF</sequence>
<dbReference type="AlphaFoldDB" id="A0ABD4HLC0"/>
<evidence type="ECO:0000313" key="4">
    <source>
        <dbReference type="Proteomes" id="UP001241571"/>
    </source>
</evidence>
<dbReference type="RefSeq" id="WP_081131104.1">
    <property type="nucleotide sequence ID" value="NZ_CAKOCH010000007.1"/>
</dbReference>
<evidence type="ECO:0000313" key="3">
    <source>
        <dbReference type="Proteomes" id="UP000571857"/>
    </source>
</evidence>
<dbReference type="EMBL" id="JABXJK010000029">
    <property type="protein sequence ID" value="MBA0972125.1"/>
    <property type="molecule type" value="Genomic_DNA"/>
</dbReference>
<proteinExistence type="predicted"/>
<reference evidence="2 4" key="2">
    <citation type="submission" date="2023-06" db="EMBL/GenBank/DDBJ databases">
        <title>Acute promotion of culturable opportunistic pathogens and persistent increase of antibiotic resistance following antibiotic exposure in mouse gut microbiota.</title>
        <authorList>
            <person name="Li L."/>
            <person name="Wang B."/>
            <person name="Sun Y."/>
            <person name="Wang M."/>
            <person name="Xu H."/>
        </authorList>
    </citation>
    <scope>NUCLEOTIDE SEQUENCE [LARGE SCALE GENOMIC DNA]</scope>
    <source>
        <strain evidence="2 4">CRI2_2</strain>
    </source>
</reference>
<reference evidence="1 3" key="1">
    <citation type="submission" date="2020-06" db="EMBL/GenBank/DDBJ databases">
        <title>Crossreactivity between MHC class I-restricted antigens from cancer cells and an enterococcal bacteriophage.</title>
        <authorList>
            <person name="Fluckiger A."/>
            <person name="Daillere R."/>
            <person name="Sassi M."/>
            <person name="Cattoir V."/>
            <person name="Kroemer G."/>
            <person name="Zitvogel L."/>
        </authorList>
    </citation>
    <scope>NUCLEOTIDE SEQUENCE [LARGE SCALE GENOMIC DNA]</scope>
    <source>
        <strain evidence="1 3">EG4</strain>
    </source>
</reference>
<organism evidence="1 3">
    <name type="scientific">Enterococcus gallinarum</name>
    <dbReference type="NCBI Taxonomy" id="1353"/>
    <lineage>
        <taxon>Bacteria</taxon>
        <taxon>Bacillati</taxon>
        <taxon>Bacillota</taxon>
        <taxon>Bacilli</taxon>
        <taxon>Lactobacillales</taxon>
        <taxon>Enterococcaceae</taxon>
        <taxon>Enterococcus</taxon>
    </lineage>
</organism>
<evidence type="ECO:0000313" key="2">
    <source>
        <dbReference type="EMBL" id="MDL4935295.1"/>
    </source>
</evidence>
<gene>
    <name evidence="1" type="ORF">HWH42_05935</name>
    <name evidence="2" type="ORF">QRX88_06120</name>
</gene>
<protein>
    <submittedName>
        <fullName evidence="1">Uncharacterized protein</fullName>
    </submittedName>
</protein>
<dbReference type="Proteomes" id="UP000571857">
    <property type="component" value="Unassembled WGS sequence"/>
</dbReference>
<name>A0ABD4HLC0_ENTGA</name>
<dbReference type="Proteomes" id="UP001241571">
    <property type="component" value="Unassembled WGS sequence"/>
</dbReference>
<dbReference type="EMBL" id="JASUBT010000003">
    <property type="protein sequence ID" value="MDL4935295.1"/>
    <property type="molecule type" value="Genomic_DNA"/>
</dbReference>
<accession>A0ABD4HLC0</accession>